<feature type="domain" description="RNA polymerase sigma-70 region 2" evidence="5">
    <location>
        <begin position="25"/>
        <end position="90"/>
    </location>
</feature>
<sequence>MDFTDNKVLIENLILGEEKAYIFLLNTYHRQLNAYALTLVHDSAMAQDIVQNVFLKTWKSRKKLNSQFSIQSFLYKSVYNEFINAYQKNKSMMLLHQKYVESSIEVVENADASMLQKMIGIVNREVGKLPPKCQKIFILSKKEGLTNQEISKFLNISVKTVEAQITKAFKILKERLDDKYETILMLIFGASPKKLA</sequence>
<dbReference type="GO" id="GO:0016987">
    <property type="term" value="F:sigma factor activity"/>
    <property type="evidence" value="ECO:0007669"/>
    <property type="project" value="UniProtKB-KW"/>
</dbReference>
<name>A0A223VBE2_9FLAO</name>
<dbReference type="AlphaFoldDB" id="A0A223VBE2"/>
<keyword evidence="2" id="KW-0805">Transcription regulation</keyword>
<dbReference type="KEGG" id="marb:CJ263_12895"/>
<protein>
    <submittedName>
        <fullName evidence="7">RNA polymerase sigma-70 factor</fullName>
    </submittedName>
</protein>
<dbReference type="InterPro" id="IPR013249">
    <property type="entry name" value="RNA_pol_sigma70_r4_t2"/>
</dbReference>
<dbReference type="NCBIfam" id="TIGR02937">
    <property type="entry name" value="sigma70-ECF"/>
    <property type="match status" value="1"/>
</dbReference>
<dbReference type="Pfam" id="PF04542">
    <property type="entry name" value="Sigma70_r2"/>
    <property type="match status" value="1"/>
</dbReference>
<keyword evidence="4" id="KW-0804">Transcription</keyword>
<dbReference type="Gene3D" id="1.10.10.10">
    <property type="entry name" value="Winged helix-like DNA-binding domain superfamily/Winged helix DNA-binding domain"/>
    <property type="match status" value="1"/>
</dbReference>
<dbReference type="Gene3D" id="1.10.1740.10">
    <property type="match status" value="1"/>
</dbReference>
<dbReference type="InterPro" id="IPR014284">
    <property type="entry name" value="RNA_pol_sigma-70_dom"/>
</dbReference>
<dbReference type="Proteomes" id="UP000215244">
    <property type="component" value="Chromosome"/>
</dbReference>
<evidence type="ECO:0000256" key="4">
    <source>
        <dbReference type="ARBA" id="ARBA00023163"/>
    </source>
</evidence>
<keyword evidence="3" id="KW-0731">Sigma factor</keyword>
<feature type="domain" description="RNA polymerase sigma factor 70 region 4 type 2" evidence="6">
    <location>
        <begin position="124"/>
        <end position="170"/>
    </location>
</feature>
<dbReference type="InterPro" id="IPR039425">
    <property type="entry name" value="RNA_pol_sigma-70-like"/>
</dbReference>
<dbReference type="PANTHER" id="PTHR43133">
    <property type="entry name" value="RNA POLYMERASE ECF-TYPE SIGMA FACTO"/>
    <property type="match status" value="1"/>
</dbReference>
<dbReference type="GO" id="GO:0006352">
    <property type="term" value="P:DNA-templated transcription initiation"/>
    <property type="evidence" value="ECO:0007669"/>
    <property type="project" value="InterPro"/>
</dbReference>
<evidence type="ECO:0000259" key="6">
    <source>
        <dbReference type="Pfam" id="PF08281"/>
    </source>
</evidence>
<dbReference type="OrthoDB" id="1100095at2"/>
<dbReference type="SUPFAM" id="SSF88946">
    <property type="entry name" value="Sigma2 domain of RNA polymerase sigma factors"/>
    <property type="match status" value="1"/>
</dbReference>
<gene>
    <name evidence="7" type="ORF">CJ263_12895</name>
</gene>
<dbReference type="InterPro" id="IPR013324">
    <property type="entry name" value="RNA_pol_sigma_r3/r4-like"/>
</dbReference>
<dbReference type="InterPro" id="IPR036388">
    <property type="entry name" value="WH-like_DNA-bd_sf"/>
</dbReference>
<dbReference type="InterPro" id="IPR014327">
    <property type="entry name" value="RNA_pol_sigma70_bacteroid"/>
</dbReference>
<evidence type="ECO:0000259" key="5">
    <source>
        <dbReference type="Pfam" id="PF04542"/>
    </source>
</evidence>
<keyword evidence="8" id="KW-1185">Reference proteome</keyword>
<dbReference type="NCBIfam" id="TIGR02985">
    <property type="entry name" value="Sig70_bacteroi1"/>
    <property type="match status" value="1"/>
</dbReference>
<dbReference type="SUPFAM" id="SSF88659">
    <property type="entry name" value="Sigma3 and sigma4 domains of RNA polymerase sigma factors"/>
    <property type="match status" value="1"/>
</dbReference>
<reference evidence="7 8" key="1">
    <citation type="submission" date="2017-08" db="EMBL/GenBank/DDBJ databases">
        <title>The complete genome sequence of Maribacter sp. B1, isolated from deep-sea sediment.</title>
        <authorList>
            <person name="Wu Y.-H."/>
            <person name="Cheng H."/>
            <person name="Xu X.-W."/>
        </authorList>
    </citation>
    <scope>NUCLEOTIDE SEQUENCE [LARGE SCALE GENOMIC DNA]</scope>
    <source>
        <strain evidence="7 8">B1</strain>
    </source>
</reference>
<accession>A0A223VBE2</accession>
<evidence type="ECO:0000313" key="8">
    <source>
        <dbReference type="Proteomes" id="UP000215244"/>
    </source>
</evidence>
<organism evidence="7 8">
    <name type="scientific">Maribacter cobaltidurans</name>
    <dbReference type="NCBI Taxonomy" id="1178778"/>
    <lineage>
        <taxon>Bacteria</taxon>
        <taxon>Pseudomonadati</taxon>
        <taxon>Bacteroidota</taxon>
        <taxon>Flavobacteriia</taxon>
        <taxon>Flavobacteriales</taxon>
        <taxon>Flavobacteriaceae</taxon>
        <taxon>Maribacter</taxon>
    </lineage>
</organism>
<dbReference type="InterPro" id="IPR013325">
    <property type="entry name" value="RNA_pol_sigma_r2"/>
</dbReference>
<evidence type="ECO:0000256" key="3">
    <source>
        <dbReference type="ARBA" id="ARBA00023082"/>
    </source>
</evidence>
<dbReference type="EMBL" id="CP022957">
    <property type="protein sequence ID" value="ASV32694.1"/>
    <property type="molecule type" value="Genomic_DNA"/>
</dbReference>
<dbReference type="Pfam" id="PF08281">
    <property type="entry name" value="Sigma70_r4_2"/>
    <property type="match status" value="1"/>
</dbReference>
<comment type="similarity">
    <text evidence="1">Belongs to the sigma-70 factor family. ECF subfamily.</text>
</comment>
<evidence type="ECO:0000256" key="2">
    <source>
        <dbReference type="ARBA" id="ARBA00023015"/>
    </source>
</evidence>
<dbReference type="GO" id="GO:0003677">
    <property type="term" value="F:DNA binding"/>
    <property type="evidence" value="ECO:0007669"/>
    <property type="project" value="InterPro"/>
</dbReference>
<dbReference type="InterPro" id="IPR007627">
    <property type="entry name" value="RNA_pol_sigma70_r2"/>
</dbReference>
<evidence type="ECO:0000313" key="7">
    <source>
        <dbReference type="EMBL" id="ASV32694.1"/>
    </source>
</evidence>
<evidence type="ECO:0000256" key="1">
    <source>
        <dbReference type="ARBA" id="ARBA00010641"/>
    </source>
</evidence>
<dbReference type="PANTHER" id="PTHR43133:SF46">
    <property type="entry name" value="RNA POLYMERASE SIGMA-70 FACTOR ECF SUBFAMILY"/>
    <property type="match status" value="1"/>
</dbReference>
<proteinExistence type="inferred from homology"/>